<dbReference type="GO" id="GO:0005886">
    <property type="term" value="C:plasma membrane"/>
    <property type="evidence" value="ECO:0007669"/>
    <property type="project" value="UniProtKB-SubCell"/>
</dbReference>
<accession>A0A6V7QF84</accession>
<reference evidence="10" key="1">
    <citation type="submission" date="2020-07" db="EMBL/GenBank/DDBJ databases">
        <authorList>
            <person name="Lin J."/>
        </authorList>
    </citation>
    <scope>NUCLEOTIDE SEQUENCE</scope>
</reference>
<keyword evidence="7 8" id="KW-0472">Membrane</keyword>
<dbReference type="PANTHER" id="PTHR36488">
    <property type="entry name" value="CASP-LIKE PROTEIN 1U1"/>
    <property type="match status" value="1"/>
</dbReference>
<evidence type="ECO:0000256" key="3">
    <source>
        <dbReference type="ARBA" id="ARBA00011489"/>
    </source>
</evidence>
<evidence type="ECO:0000256" key="2">
    <source>
        <dbReference type="ARBA" id="ARBA00007651"/>
    </source>
</evidence>
<sequence length="194" mass="20403">MAIENGKGGEIGSSNKYLKFKAKMTGSLPVVLRVAILLATGGATLGMGLNKQSKTAVVAVVGTTPISQTFVAQFQDTPAFVYFVIANAIASFYNLLVLVLQPHLKGKAHNIWVLIFDMVVMTVVATGAAAAASIAELGKNGNQHARWNPICDNFGAFCCRGAIALAESFVGSLLLLILNVLSTVTLRKNVAAHD</sequence>
<evidence type="ECO:0000256" key="4">
    <source>
        <dbReference type="ARBA" id="ARBA00022475"/>
    </source>
</evidence>
<evidence type="ECO:0000256" key="7">
    <source>
        <dbReference type="ARBA" id="ARBA00023136"/>
    </source>
</evidence>
<feature type="transmembrane region" description="Helical" evidence="8">
    <location>
        <begin position="154"/>
        <end position="178"/>
    </location>
</feature>
<keyword evidence="5 8" id="KW-0812">Transmembrane</keyword>
<comment type="similarity">
    <text evidence="2 8">Belongs to the Casparian strip membrane proteins (CASP) family.</text>
</comment>
<evidence type="ECO:0000313" key="10">
    <source>
        <dbReference type="EMBL" id="CAD1841486.1"/>
    </source>
</evidence>
<feature type="domain" description="Casparian strip membrane protein" evidence="9">
    <location>
        <begin position="28"/>
        <end position="173"/>
    </location>
</feature>
<dbReference type="InterPro" id="IPR044173">
    <property type="entry name" value="CASPL"/>
</dbReference>
<organism evidence="10">
    <name type="scientific">Ananas comosus var. bracteatus</name>
    <name type="common">red pineapple</name>
    <dbReference type="NCBI Taxonomy" id="296719"/>
    <lineage>
        <taxon>Eukaryota</taxon>
        <taxon>Viridiplantae</taxon>
        <taxon>Streptophyta</taxon>
        <taxon>Embryophyta</taxon>
        <taxon>Tracheophyta</taxon>
        <taxon>Spermatophyta</taxon>
        <taxon>Magnoliopsida</taxon>
        <taxon>Liliopsida</taxon>
        <taxon>Poales</taxon>
        <taxon>Bromeliaceae</taxon>
        <taxon>Bromelioideae</taxon>
        <taxon>Ananas</taxon>
    </lineage>
</organism>
<keyword evidence="6 8" id="KW-1133">Transmembrane helix</keyword>
<dbReference type="EMBL" id="LR862135">
    <property type="protein sequence ID" value="CAD1841486.1"/>
    <property type="molecule type" value="Genomic_DNA"/>
</dbReference>
<evidence type="ECO:0000256" key="8">
    <source>
        <dbReference type="RuleBase" id="RU361233"/>
    </source>
</evidence>
<name>A0A6V7QF84_ANACO</name>
<comment type="subcellular location">
    <subcellularLocation>
        <location evidence="1 8">Cell membrane</location>
        <topology evidence="1 8">Multi-pass membrane protein</topology>
    </subcellularLocation>
</comment>
<feature type="transmembrane region" description="Helical" evidence="8">
    <location>
        <begin position="112"/>
        <end position="134"/>
    </location>
</feature>
<evidence type="ECO:0000259" key="9">
    <source>
        <dbReference type="Pfam" id="PF04535"/>
    </source>
</evidence>
<evidence type="ECO:0000256" key="5">
    <source>
        <dbReference type="ARBA" id="ARBA00022692"/>
    </source>
</evidence>
<proteinExistence type="inferred from homology"/>
<feature type="transmembrane region" description="Helical" evidence="8">
    <location>
        <begin position="30"/>
        <end position="49"/>
    </location>
</feature>
<dbReference type="AlphaFoldDB" id="A0A6V7QF84"/>
<dbReference type="PANTHER" id="PTHR36488:SF8">
    <property type="entry name" value="CASP-LIKE PROTEIN 1U1"/>
    <property type="match status" value="1"/>
</dbReference>
<gene>
    <name evidence="10" type="ORF">CB5_LOCUS24697</name>
</gene>
<dbReference type="Pfam" id="PF04535">
    <property type="entry name" value="CASP_dom"/>
    <property type="match status" value="1"/>
</dbReference>
<comment type="subunit">
    <text evidence="3 8">Homodimer and heterodimers.</text>
</comment>
<evidence type="ECO:0000256" key="6">
    <source>
        <dbReference type="ARBA" id="ARBA00022989"/>
    </source>
</evidence>
<feature type="transmembrane region" description="Helical" evidence="8">
    <location>
        <begin position="80"/>
        <end position="100"/>
    </location>
</feature>
<keyword evidence="4 8" id="KW-1003">Cell membrane</keyword>
<dbReference type="NCBIfam" id="TIGR01569">
    <property type="entry name" value="A_tha_TIGR01569"/>
    <property type="match status" value="1"/>
</dbReference>
<dbReference type="InterPro" id="IPR006702">
    <property type="entry name" value="CASP_dom"/>
</dbReference>
<dbReference type="InterPro" id="IPR006459">
    <property type="entry name" value="CASP/CASPL"/>
</dbReference>
<protein>
    <recommendedName>
        <fullName evidence="8">CASP-like protein</fullName>
    </recommendedName>
</protein>
<evidence type="ECO:0000256" key="1">
    <source>
        <dbReference type="ARBA" id="ARBA00004651"/>
    </source>
</evidence>